<dbReference type="PANTHER" id="PTHR43441:SF11">
    <property type="entry name" value="RIBOSOMAL-PROTEIN-SERINE ACETYLTRANSFERASE"/>
    <property type="match status" value="1"/>
</dbReference>
<dbReference type="Proteomes" id="UP001597097">
    <property type="component" value="Unassembled WGS sequence"/>
</dbReference>
<evidence type="ECO:0000313" key="3">
    <source>
        <dbReference type="Proteomes" id="UP001597097"/>
    </source>
</evidence>
<dbReference type="EMBL" id="JBHUCM010000038">
    <property type="protein sequence ID" value="MFD1543371.1"/>
    <property type="molecule type" value="Genomic_DNA"/>
</dbReference>
<sequence>MNVSLRPVREADLDVFEEHGAGPKGTGELQWFGHRSLHVMRREFEANGLLGPEGGYLTIDARSDVAGWVRWSQRLWGPAHTSWCWTLAIVVFPRYRGKGVGSRAHRDLVDYLFAHTRAERIEAITDVTNLAEQGALANAGFEREGVIRRAQWRGGRWHDQLLYSVLRP</sequence>
<gene>
    <name evidence="2" type="ORF">ACFSJ0_40455</name>
</gene>
<reference evidence="3" key="1">
    <citation type="journal article" date="2019" name="Int. J. Syst. Evol. Microbiol.">
        <title>The Global Catalogue of Microorganisms (GCM) 10K type strain sequencing project: providing services to taxonomists for standard genome sequencing and annotation.</title>
        <authorList>
            <consortium name="The Broad Institute Genomics Platform"/>
            <consortium name="The Broad Institute Genome Sequencing Center for Infectious Disease"/>
            <person name="Wu L."/>
            <person name="Ma J."/>
        </authorList>
    </citation>
    <scope>NUCLEOTIDE SEQUENCE [LARGE SCALE GENOMIC DNA]</scope>
    <source>
        <strain evidence="3">CGMCC 1.15399</strain>
    </source>
</reference>
<protein>
    <submittedName>
        <fullName evidence="2">GNAT family N-acetyltransferase</fullName>
        <ecNumber evidence="2">2.3.-.-</ecNumber>
    </submittedName>
</protein>
<dbReference type="Pfam" id="PF13302">
    <property type="entry name" value="Acetyltransf_3"/>
    <property type="match status" value="1"/>
</dbReference>
<proteinExistence type="predicted"/>
<dbReference type="InterPro" id="IPR051908">
    <property type="entry name" value="Ribosomal_N-acetyltransferase"/>
</dbReference>
<keyword evidence="2" id="KW-0012">Acyltransferase</keyword>
<accession>A0ABW4GM48</accession>
<evidence type="ECO:0000313" key="2">
    <source>
        <dbReference type="EMBL" id="MFD1543371.1"/>
    </source>
</evidence>
<dbReference type="InterPro" id="IPR000182">
    <property type="entry name" value="GNAT_dom"/>
</dbReference>
<dbReference type="RefSeq" id="WP_219529862.1">
    <property type="nucleotide sequence ID" value="NZ_JAHKRM010000007.1"/>
</dbReference>
<feature type="domain" description="N-acetyltransferase" evidence="1">
    <location>
        <begin position="3"/>
        <end position="168"/>
    </location>
</feature>
<name>A0ABW4GM48_9ACTN</name>
<comment type="caution">
    <text evidence="2">The sequence shown here is derived from an EMBL/GenBank/DDBJ whole genome shotgun (WGS) entry which is preliminary data.</text>
</comment>
<dbReference type="PROSITE" id="PS51186">
    <property type="entry name" value="GNAT"/>
    <property type="match status" value="1"/>
</dbReference>
<organism evidence="2 3">
    <name type="scientific">Nonomuraea guangzhouensis</name>
    <dbReference type="NCBI Taxonomy" id="1291555"/>
    <lineage>
        <taxon>Bacteria</taxon>
        <taxon>Bacillati</taxon>
        <taxon>Actinomycetota</taxon>
        <taxon>Actinomycetes</taxon>
        <taxon>Streptosporangiales</taxon>
        <taxon>Streptosporangiaceae</taxon>
        <taxon>Nonomuraea</taxon>
    </lineage>
</organism>
<keyword evidence="2" id="KW-0808">Transferase</keyword>
<dbReference type="EC" id="2.3.-.-" evidence="2"/>
<evidence type="ECO:0000259" key="1">
    <source>
        <dbReference type="PROSITE" id="PS51186"/>
    </source>
</evidence>
<dbReference type="PANTHER" id="PTHR43441">
    <property type="entry name" value="RIBOSOMAL-PROTEIN-SERINE ACETYLTRANSFERASE"/>
    <property type="match status" value="1"/>
</dbReference>
<keyword evidence="3" id="KW-1185">Reference proteome</keyword>
<dbReference type="GO" id="GO:0016746">
    <property type="term" value="F:acyltransferase activity"/>
    <property type="evidence" value="ECO:0007669"/>
    <property type="project" value="UniProtKB-KW"/>
</dbReference>